<evidence type="ECO:0000313" key="3">
    <source>
        <dbReference type="RefSeq" id="XP_056688306.1"/>
    </source>
</evidence>
<sequence>MEYYTPEYIISLNNAMKVKEPVSYKHASKEVGWTSAMVEELEALKKNETWEWADLPPDKKALDSKWVYKVKHTREGDVERLKARLVTRGDKQEKGKDYKCTFSHVAKFAIVRILISLATLRNWQIQ</sequence>
<name>A0ABM3QY55_SPIOL</name>
<dbReference type="InterPro" id="IPR013103">
    <property type="entry name" value="RVT_2"/>
</dbReference>
<dbReference type="Pfam" id="PF07727">
    <property type="entry name" value="RVT_2"/>
    <property type="match status" value="1"/>
</dbReference>
<gene>
    <name evidence="3" type="primary">LOC130463251</name>
</gene>
<dbReference type="RefSeq" id="XP_056688306.1">
    <property type="nucleotide sequence ID" value="XM_056832328.1"/>
</dbReference>
<accession>A0ABM3QY55</accession>
<reference evidence="3" key="2">
    <citation type="submission" date="2025-08" db="UniProtKB">
        <authorList>
            <consortium name="RefSeq"/>
        </authorList>
    </citation>
    <scope>IDENTIFICATION</scope>
    <source>
        <tissue evidence="3">Leaf</tissue>
    </source>
</reference>
<keyword evidence="2" id="KW-1185">Reference proteome</keyword>
<evidence type="ECO:0000313" key="2">
    <source>
        <dbReference type="Proteomes" id="UP000813463"/>
    </source>
</evidence>
<dbReference type="GeneID" id="130463251"/>
<evidence type="ECO:0000259" key="1">
    <source>
        <dbReference type="Pfam" id="PF07727"/>
    </source>
</evidence>
<reference evidence="2" key="1">
    <citation type="journal article" date="2021" name="Nat. Commun.">
        <title>Genomic analyses provide insights into spinach domestication and the genetic basis of agronomic traits.</title>
        <authorList>
            <person name="Cai X."/>
            <person name="Sun X."/>
            <person name="Xu C."/>
            <person name="Sun H."/>
            <person name="Wang X."/>
            <person name="Ge C."/>
            <person name="Zhang Z."/>
            <person name="Wang Q."/>
            <person name="Fei Z."/>
            <person name="Jiao C."/>
            <person name="Wang Q."/>
        </authorList>
    </citation>
    <scope>NUCLEOTIDE SEQUENCE [LARGE SCALE GENOMIC DNA]</scope>
    <source>
        <strain evidence="2">cv. Varoflay</strain>
    </source>
</reference>
<protein>
    <submittedName>
        <fullName evidence="3">Uncharacterized mitochondrial protein AtMg00820-like</fullName>
    </submittedName>
</protein>
<organism evidence="2 3">
    <name type="scientific">Spinacia oleracea</name>
    <name type="common">Spinach</name>
    <dbReference type="NCBI Taxonomy" id="3562"/>
    <lineage>
        <taxon>Eukaryota</taxon>
        <taxon>Viridiplantae</taxon>
        <taxon>Streptophyta</taxon>
        <taxon>Embryophyta</taxon>
        <taxon>Tracheophyta</taxon>
        <taxon>Spermatophyta</taxon>
        <taxon>Magnoliopsida</taxon>
        <taxon>eudicotyledons</taxon>
        <taxon>Gunneridae</taxon>
        <taxon>Pentapetalae</taxon>
        <taxon>Caryophyllales</taxon>
        <taxon>Chenopodiaceae</taxon>
        <taxon>Chenopodioideae</taxon>
        <taxon>Anserineae</taxon>
        <taxon>Spinacia</taxon>
    </lineage>
</organism>
<feature type="domain" description="Reverse transcriptase Ty1/copia-type" evidence="1">
    <location>
        <begin position="47"/>
        <end position="125"/>
    </location>
</feature>
<proteinExistence type="predicted"/>
<dbReference type="Proteomes" id="UP000813463">
    <property type="component" value="Chromosome 6"/>
</dbReference>